<evidence type="ECO:0000313" key="1">
    <source>
        <dbReference type="EMBL" id="TGZ68383.1"/>
    </source>
</evidence>
<dbReference type="AlphaFoldDB" id="A0A4S2LWY2"/>
<name>A0A4S2LWY2_OPIFE</name>
<reference evidence="1 2" key="1">
    <citation type="journal article" date="2019" name="BMC Genomics">
        <title>New insights from Opisthorchis felineus genome: update on genomics of the epidemiologically important liver flukes.</title>
        <authorList>
            <person name="Ershov N.I."/>
            <person name="Mordvinov V.A."/>
            <person name="Prokhortchouk E.B."/>
            <person name="Pakharukova M.Y."/>
            <person name="Gunbin K.V."/>
            <person name="Ustyantsev K."/>
            <person name="Genaev M.A."/>
            <person name="Blinov A.G."/>
            <person name="Mazur A."/>
            <person name="Boulygina E."/>
            <person name="Tsygankova S."/>
            <person name="Khrameeva E."/>
            <person name="Chekanov N."/>
            <person name="Fan G."/>
            <person name="Xiao A."/>
            <person name="Zhang H."/>
            <person name="Xu X."/>
            <person name="Yang H."/>
            <person name="Solovyev V."/>
            <person name="Lee S.M."/>
            <person name="Liu X."/>
            <person name="Afonnikov D.A."/>
            <person name="Skryabin K.G."/>
        </authorList>
    </citation>
    <scope>NUCLEOTIDE SEQUENCE [LARGE SCALE GENOMIC DNA]</scope>
    <source>
        <strain evidence="1">AK-0245</strain>
        <tissue evidence="1">Whole organism</tissue>
    </source>
</reference>
<evidence type="ECO:0000313" key="2">
    <source>
        <dbReference type="Proteomes" id="UP000308267"/>
    </source>
</evidence>
<proteinExistence type="predicted"/>
<sequence>MRPKIDGTLQTAEFPVFCAFHPVLLVFDWPRGHITTETICFIPKLKTGRECQQCYASQAFWCSQISIRTIISFYLHLLFQPGLFCPSDLQLCIMLVSKPLS</sequence>
<dbReference type="EMBL" id="SJOL01006369">
    <property type="protein sequence ID" value="TGZ68383.1"/>
    <property type="molecule type" value="Genomic_DNA"/>
</dbReference>
<gene>
    <name evidence="1" type="ORF">CRM22_004289</name>
</gene>
<protein>
    <submittedName>
        <fullName evidence="1">Uncharacterized protein</fullName>
    </submittedName>
</protein>
<keyword evidence="2" id="KW-1185">Reference proteome</keyword>
<accession>A0A4S2LWY2</accession>
<dbReference type="Proteomes" id="UP000308267">
    <property type="component" value="Unassembled WGS sequence"/>
</dbReference>
<organism evidence="1 2">
    <name type="scientific">Opisthorchis felineus</name>
    <dbReference type="NCBI Taxonomy" id="147828"/>
    <lineage>
        <taxon>Eukaryota</taxon>
        <taxon>Metazoa</taxon>
        <taxon>Spiralia</taxon>
        <taxon>Lophotrochozoa</taxon>
        <taxon>Platyhelminthes</taxon>
        <taxon>Trematoda</taxon>
        <taxon>Digenea</taxon>
        <taxon>Opisthorchiida</taxon>
        <taxon>Opisthorchiata</taxon>
        <taxon>Opisthorchiidae</taxon>
        <taxon>Opisthorchis</taxon>
    </lineage>
</organism>
<comment type="caution">
    <text evidence="1">The sequence shown here is derived from an EMBL/GenBank/DDBJ whole genome shotgun (WGS) entry which is preliminary data.</text>
</comment>